<keyword evidence="7" id="KW-0234">DNA repair</keyword>
<keyword evidence="4" id="KW-0227">DNA damage</keyword>
<evidence type="ECO:0000256" key="2">
    <source>
        <dbReference type="ARBA" id="ARBA00022705"/>
    </source>
</evidence>
<dbReference type="GO" id="GO:0006260">
    <property type="term" value="P:DNA replication"/>
    <property type="evidence" value="ECO:0007669"/>
    <property type="project" value="UniProtKB-KW"/>
</dbReference>
<dbReference type="InterPro" id="IPR012340">
    <property type="entry name" value="NA-bd_OB-fold"/>
</dbReference>
<keyword evidence="3" id="KW-0479">Metal-binding</keyword>
<keyword evidence="2" id="KW-0235">DNA replication</keyword>
<feature type="region of interest" description="Disordered" evidence="10">
    <location>
        <begin position="252"/>
        <end position="279"/>
    </location>
</feature>
<evidence type="ECO:0000256" key="1">
    <source>
        <dbReference type="ARBA" id="ARBA00018590"/>
    </source>
</evidence>
<dbReference type="Gene3D" id="3.90.198.10">
    <property type="entry name" value="Replication Fork Single-Stranded Dna Binding Protein"/>
    <property type="match status" value="1"/>
</dbReference>
<dbReference type="GO" id="GO:0046872">
    <property type="term" value="F:metal ion binding"/>
    <property type="evidence" value="ECO:0007669"/>
    <property type="project" value="UniProtKB-KW"/>
</dbReference>
<evidence type="ECO:0000256" key="9">
    <source>
        <dbReference type="ARBA" id="ARBA00032941"/>
    </source>
</evidence>
<evidence type="ECO:0000256" key="3">
    <source>
        <dbReference type="ARBA" id="ARBA00022723"/>
    </source>
</evidence>
<evidence type="ECO:0000256" key="7">
    <source>
        <dbReference type="ARBA" id="ARBA00023204"/>
    </source>
</evidence>
<dbReference type="SUPFAM" id="SSF50249">
    <property type="entry name" value="Nucleic acid-binding proteins"/>
    <property type="match status" value="1"/>
</dbReference>
<evidence type="ECO:0000313" key="11">
    <source>
        <dbReference type="EMBL" id="CAB4129611.1"/>
    </source>
</evidence>
<evidence type="ECO:0000256" key="5">
    <source>
        <dbReference type="ARBA" id="ARBA00022833"/>
    </source>
</evidence>
<dbReference type="GO" id="GO:0039693">
    <property type="term" value="P:viral DNA genome replication"/>
    <property type="evidence" value="ECO:0007669"/>
    <property type="project" value="UniProtKB-KW"/>
</dbReference>
<reference evidence="11" key="1">
    <citation type="submission" date="2020-04" db="EMBL/GenBank/DDBJ databases">
        <authorList>
            <person name="Chiriac C."/>
            <person name="Salcher M."/>
            <person name="Ghai R."/>
            <person name="Kavagutti S V."/>
        </authorList>
    </citation>
    <scope>NUCLEOTIDE SEQUENCE</scope>
</reference>
<protein>
    <recommendedName>
        <fullName evidence="1">Single-stranded DNA-binding protein</fullName>
    </recommendedName>
    <alternativeName>
        <fullName evidence="8">Gp32</fullName>
    </alternativeName>
    <alternativeName>
        <fullName evidence="9">Helix-destabilizing protein</fullName>
    </alternativeName>
</protein>
<dbReference type="EMBL" id="LR796235">
    <property type="protein sequence ID" value="CAB4129611.1"/>
    <property type="molecule type" value="Genomic_DNA"/>
</dbReference>
<evidence type="ECO:0000256" key="8">
    <source>
        <dbReference type="ARBA" id="ARBA00031936"/>
    </source>
</evidence>
<dbReference type="GO" id="GO:0003697">
    <property type="term" value="F:single-stranded DNA binding"/>
    <property type="evidence" value="ECO:0007669"/>
    <property type="project" value="InterPro"/>
</dbReference>
<accession>A0A6J5L5J2</accession>
<organism evidence="11">
    <name type="scientific">uncultured Caudovirales phage</name>
    <dbReference type="NCBI Taxonomy" id="2100421"/>
    <lineage>
        <taxon>Viruses</taxon>
        <taxon>Duplodnaviria</taxon>
        <taxon>Heunggongvirae</taxon>
        <taxon>Uroviricota</taxon>
        <taxon>Caudoviricetes</taxon>
        <taxon>Peduoviridae</taxon>
        <taxon>Maltschvirus</taxon>
        <taxon>Maltschvirus maltsch</taxon>
    </lineage>
</organism>
<dbReference type="InterPro" id="IPR044947">
    <property type="entry name" value="Phage_T4_Gp32_ssDNA-bd_sf"/>
</dbReference>
<evidence type="ECO:0000256" key="10">
    <source>
        <dbReference type="SAM" id="MobiDB-lite"/>
    </source>
</evidence>
<name>A0A6J5L5J2_9CAUD</name>
<dbReference type="GO" id="GO:0006281">
    <property type="term" value="P:DNA repair"/>
    <property type="evidence" value="ECO:0007669"/>
    <property type="project" value="UniProtKB-KW"/>
</dbReference>
<gene>
    <name evidence="11" type="ORF">UFOVP117_42</name>
</gene>
<keyword evidence="6" id="KW-0238">DNA-binding</keyword>
<proteinExistence type="predicted"/>
<evidence type="ECO:0000256" key="4">
    <source>
        <dbReference type="ARBA" id="ARBA00022763"/>
    </source>
</evidence>
<keyword evidence="5" id="KW-0862">Zinc</keyword>
<evidence type="ECO:0000256" key="6">
    <source>
        <dbReference type="ARBA" id="ARBA00023125"/>
    </source>
</evidence>
<sequence length="279" mass="31453">MATNSLDAVLAQYEKAKSGGNSANKMSQEDRMKKYFAAILTQNENSGQKRLRILPTPDGSSPFKEVWYHEVQVEGKWNKIYDPGKNDNERSPLTEIHDELMSTGKESDKELAKAYKPRKFYIVKVVDRDNEADGVKFWRFKHNYKNEGILDKIIPIWKAKGDITDPINGRDLIIELAKAKTPKGATYTVIQTVMHDDPTPVHTDAETAKAWTEDPLTWMDVYSKKPVEYLEAIARGETPRWSSDLGKYVYGDSSSDEGTIGGEYVDPQAGAEPDGDLPF</sequence>